<reference evidence="2" key="1">
    <citation type="submission" date="2016-03" db="EMBL/GenBank/DDBJ databases">
        <authorList>
            <person name="Ploux O."/>
        </authorList>
    </citation>
    <scope>NUCLEOTIDE SEQUENCE</scope>
    <source>
        <strain evidence="2">UC10</strain>
    </source>
</reference>
<proteinExistence type="predicted"/>
<evidence type="ECO:0008006" key="3">
    <source>
        <dbReference type="Google" id="ProtNLM"/>
    </source>
</evidence>
<feature type="transmembrane region" description="Helical" evidence="1">
    <location>
        <begin position="20"/>
        <end position="39"/>
    </location>
</feature>
<name>A0A1Y5PZ76_9SPHN</name>
<feature type="transmembrane region" description="Helical" evidence="1">
    <location>
        <begin position="51"/>
        <end position="71"/>
    </location>
</feature>
<dbReference type="EMBL" id="LT598653">
    <property type="protein sequence ID" value="SBV32514.1"/>
    <property type="molecule type" value="Genomic_DNA"/>
</dbReference>
<dbReference type="KEGG" id="sphu:SPPYR_1394"/>
<accession>A0A1Y5PZ76</accession>
<keyword evidence="1" id="KW-0812">Transmembrane</keyword>
<feature type="transmembrane region" description="Helical" evidence="1">
    <location>
        <begin position="78"/>
        <end position="99"/>
    </location>
</feature>
<keyword evidence="1" id="KW-1133">Transmembrane helix</keyword>
<evidence type="ECO:0000256" key="1">
    <source>
        <dbReference type="SAM" id="Phobius"/>
    </source>
</evidence>
<keyword evidence="1" id="KW-0472">Membrane</keyword>
<dbReference type="AlphaFoldDB" id="A0A1Y5PZ76"/>
<evidence type="ECO:0000313" key="2">
    <source>
        <dbReference type="EMBL" id="SBV32514.1"/>
    </source>
</evidence>
<gene>
    <name evidence="2" type="ORF">SPPYR_1394</name>
</gene>
<organism evidence="2">
    <name type="scientific">uncultured Sphingopyxis sp</name>
    <dbReference type="NCBI Taxonomy" id="310581"/>
    <lineage>
        <taxon>Bacteria</taxon>
        <taxon>Pseudomonadati</taxon>
        <taxon>Pseudomonadota</taxon>
        <taxon>Alphaproteobacteria</taxon>
        <taxon>Sphingomonadales</taxon>
        <taxon>Sphingomonadaceae</taxon>
        <taxon>Sphingopyxis</taxon>
        <taxon>environmental samples</taxon>
    </lineage>
</organism>
<dbReference type="RefSeq" id="WP_295325726.1">
    <property type="nucleotide sequence ID" value="NZ_LT598653.1"/>
</dbReference>
<sequence length="102" mass="10401">MSRAVQNLRGARAREIAARALAAVPLNYAVTSALTMLIARLLPGDPAQASIGATTLSFAIFAGLAMTAFAIRSVAKLWIGLVAAGLVAGAADWLLIAIGGRL</sequence>
<protein>
    <recommendedName>
        <fullName evidence="3">Iron uptake protein</fullName>
    </recommendedName>
</protein>